<gene>
    <name evidence="1" type="ORF">Poly30_26950</name>
</gene>
<proteinExistence type="predicted"/>
<keyword evidence="2" id="KW-1185">Reference proteome</keyword>
<sequence>MSRQEKVLADHDPRVRNGLTEVIEHPTLHLGERSLHRELDANQVVAGSDLFDHNRAGGFQHRAVVGVSRS</sequence>
<dbReference type="Proteomes" id="UP000320390">
    <property type="component" value="Chromosome"/>
</dbReference>
<protein>
    <submittedName>
        <fullName evidence="1">Uncharacterized protein</fullName>
    </submittedName>
</protein>
<name>A0A518ESW3_9BACT</name>
<organism evidence="1 2">
    <name type="scientific">Saltatorellus ferox</name>
    <dbReference type="NCBI Taxonomy" id="2528018"/>
    <lineage>
        <taxon>Bacteria</taxon>
        <taxon>Pseudomonadati</taxon>
        <taxon>Planctomycetota</taxon>
        <taxon>Planctomycetia</taxon>
        <taxon>Planctomycetia incertae sedis</taxon>
        <taxon>Saltatorellus</taxon>
    </lineage>
</organism>
<dbReference type="AlphaFoldDB" id="A0A518ESW3"/>
<evidence type="ECO:0000313" key="2">
    <source>
        <dbReference type="Proteomes" id="UP000320390"/>
    </source>
</evidence>
<dbReference type="EMBL" id="CP036434">
    <property type="protein sequence ID" value="QDV07176.1"/>
    <property type="molecule type" value="Genomic_DNA"/>
</dbReference>
<accession>A0A518ESW3</accession>
<evidence type="ECO:0000313" key="1">
    <source>
        <dbReference type="EMBL" id="QDV07176.1"/>
    </source>
</evidence>
<reference evidence="1 2" key="1">
    <citation type="submission" date="2019-02" db="EMBL/GenBank/DDBJ databases">
        <title>Deep-cultivation of Planctomycetes and their phenomic and genomic characterization uncovers novel biology.</title>
        <authorList>
            <person name="Wiegand S."/>
            <person name="Jogler M."/>
            <person name="Boedeker C."/>
            <person name="Pinto D."/>
            <person name="Vollmers J."/>
            <person name="Rivas-Marin E."/>
            <person name="Kohn T."/>
            <person name="Peeters S.H."/>
            <person name="Heuer A."/>
            <person name="Rast P."/>
            <person name="Oberbeckmann S."/>
            <person name="Bunk B."/>
            <person name="Jeske O."/>
            <person name="Meyerdierks A."/>
            <person name="Storesund J.E."/>
            <person name="Kallscheuer N."/>
            <person name="Luecker S."/>
            <person name="Lage O.M."/>
            <person name="Pohl T."/>
            <person name="Merkel B.J."/>
            <person name="Hornburger P."/>
            <person name="Mueller R.-W."/>
            <person name="Bruemmer F."/>
            <person name="Labrenz M."/>
            <person name="Spormann A.M."/>
            <person name="Op den Camp H."/>
            <person name="Overmann J."/>
            <person name="Amann R."/>
            <person name="Jetten M.S.M."/>
            <person name="Mascher T."/>
            <person name="Medema M.H."/>
            <person name="Devos D.P."/>
            <person name="Kaster A.-K."/>
            <person name="Ovreas L."/>
            <person name="Rohde M."/>
            <person name="Galperin M.Y."/>
            <person name="Jogler C."/>
        </authorList>
    </citation>
    <scope>NUCLEOTIDE SEQUENCE [LARGE SCALE GENOMIC DNA]</scope>
    <source>
        <strain evidence="1 2">Poly30</strain>
    </source>
</reference>